<dbReference type="RefSeq" id="WP_063387047.1">
    <property type="nucleotide sequence ID" value="NZ_CP017703.1"/>
</dbReference>
<dbReference type="Pfam" id="PF08868">
    <property type="entry name" value="YugN"/>
    <property type="match status" value="1"/>
</dbReference>
<dbReference type="EMBL" id="LWBR01000012">
    <property type="protein sequence ID" value="KZN97243.1"/>
    <property type="molecule type" value="Genomic_DNA"/>
</dbReference>
<evidence type="ECO:0000313" key="2">
    <source>
        <dbReference type="EMBL" id="KZN97243.1"/>
    </source>
</evidence>
<reference evidence="1 4" key="2">
    <citation type="submission" date="2016-10" db="EMBL/GenBank/DDBJ databases">
        <title>The whole genome sequencing and assembly of Aeribacillus pallidus KCTC3564 strain.</title>
        <authorList>
            <person name="Lee Y.-J."/>
            <person name="Park M.-K."/>
            <person name="Yi H."/>
            <person name="Bahn Y.-S."/>
            <person name="Kim J.F."/>
            <person name="Lee D.-W."/>
        </authorList>
    </citation>
    <scope>NUCLEOTIDE SEQUENCE [LARGE SCALE GENOMIC DNA]</scope>
    <source>
        <strain evidence="1 4">KCTC3564</strain>
    </source>
</reference>
<dbReference type="STRING" id="33936.AZI98_04200"/>
<dbReference type="KEGG" id="apak:AP3564_09315"/>
<dbReference type="Gene3D" id="3.30.310.100">
    <property type="entry name" value="YugN-like"/>
    <property type="match status" value="1"/>
</dbReference>
<evidence type="ECO:0008006" key="5">
    <source>
        <dbReference type="Google" id="ProtNLM"/>
    </source>
</evidence>
<dbReference type="SUPFAM" id="SSF160755">
    <property type="entry name" value="YugN-like"/>
    <property type="match status" value="1"/>
</dbReference>
<dbReference type="Proteomes" id="UP000214606">
    <property type="component" value="Chromosome"/>
</dbReference>
<protein>
    <recommendedName>
        <fullName evidence="5">YugN-like family protein</fullName>
    </recommendedName>
</protein>
<name>A0A165YMH9_9BACI</name>
<evidence type="ECO:0000313" key="3">
    <source>
        <dbReference type="Proteomes" id="UP000076476"/>
    </source>
</evidence>
<dbReference type="InterPro" id="IPR014967">
    <property type="entry name" value="Uncharacterised_YugN-like"/>
</dbReference>
<evidence type="ECO:0000313" key="1">
    <source>
        <dbReference type="EMBL" id="ASS90403.1"/>
    </source>
</evidence>
<organism evidence="2 3">
    <name type="scientific">Aeribacillus pallidus</name>
    <dbReference type="NCBI Taxonomy" id="33936"/>
    <lineage>
        <taxon>Bacteria</taxon>
        <taxon>Bacillati</taxon>
        <taxon>Bacillota</taxon>
        <taxon>Bacilli</taxon>
        <taxon>Bacillales</taxon>
        <taxon>Bacillaceae</taxon>
        <taxon>Aeribacillus</taxon>
    </lineage>
</organism>
<accession>A0A163ZRG2</accession>
<evidence type="ECO:0000313" key="4">
    <source>
        <dbReference type="Proteomes" id="UP000214606"/>
    </source>
</evidence>
<gene>
    <name evidence="1" type="ORF">AP3564_09315</name>
    <name evidence="2" type="ORF">AZI98_04200</name>
</gene>
<reference evidence="2 3" key="1">
    <citation type="submission" date="2016-04" db="EMBL/GenBank/DDBJ databases">
        <title>Draft genome sequence of Aeribacillus pallidus 8m3 from petroleum reservoir.</title>
        <authorList>
            <person name="Poltaraus A.B."/>
            <person name="Nazina T.N."/>
            <person name="Tourova T.P."/>
            <person name="Malakho S.M."/>
            <person name="Korshunova A.V."/>
            <person name="Sokolova D.S."/>
        </authorList>
    </citation>
    <scope>NUCLEOTIDE SEQUENCE [LARGE SCALE GENOMIC DNA]</scope>
    <source>
        <strain evidence="2 3">8m3</strain>
    </source>
</reference>
<dbReference type="OrthoDB" id="2988890at2"/>
<dbReference type="GeneID" id="301125229"/>
<dbReference type="AlphaFoldDB" id="A0A165YMH9"/>
<proteinExistence type="predicted"/>
<dbReference type="EMBL" id="CP017703">
    <property type="protein sequence ID" value="ASS90403.1"/>
    <property type="molecule type" value="Genomic_DNA"/>
</dbReference>
<dbReference type="Proteomes" id="UP000076476">
    <property type="component" value="Unassembled WGS sequence"/>
</dbReference>
<accession>A0A165YMH9</accession>
<keyword evidence="3" id="KW-1185">Reference proteome</keyword>
<sequence length="133" mass="15362">MIEISSSLEGKQYPLYDLELELKQLGYTIGGNWDYDHGYFDYLMDDDDGYHFLRIPFRAVDGQLDAHNATVRLGRPFILTHKYKEGLDDHAAIGNFQASFNQFSEPAEKDADVLEPYVQLGETLIQELERRLN</sequence>
<dbReference type="InterPro" id="IPR036491">
    <property type="entry name" value="YugN-like_sf"/>
</dbReference>